<reference evidence="2" key="1">
    <citation type="submission" date="2022-08" db="EMBL/GenBank/DDBJ databases">
        <title>Novel sulfate-reducing endosymbionts in the free-living metamonad Anaeramoeba.</title>
        <authorList>
            <person name="Jerlstrom-Hultqvist J."/>
            <person name="Cepicka I."/>
            <person name="Gallot-Lavallee L."/>
            <person name="Salas-Leiva D."/>
            <person name="Curtis B.A."/>
            <person name="Zahonova K."/>
            <person name="Pipaliya S."/>
            <person name="Dacks J."/>
            <person name="Roger A.J."/>
        </authorList>
    </citation>
    <scope>NUCLEOTIDE SEQUENCE</scope>
    <source>
        <strain evidence="2">Schooner1</strain>
    </source>
</reference>
<dbReference type="EMBL" id="JAOAOG010000333">
    <property type="protein sequence ID" value="KAJ6227697.1"/>
    <property type="molecule type" value="Genomic_DNA"/>
</dbReference>
<protein>
    <submittedName>
        <fullName evidence="2">Uncharacterized protein</fullName>
    </submittedName>
</protein>
<comment type="caution">
    <text evidence="2">The sequence shown here is derived from an EMBL/GenBank/DDBJ whole genome shotgun (WGS) entry which is preliminary data.</text>
</comment>
<accession>A0ABQ8X4W2</accession>
<evidence type="ECO:0000313" key="2">
    <source>
        <dbReference type="EMBL" id="KAJ6227697.1"/>
    </source>
</evidence>
<name>A0ABQ8X4W2_9EUKA</name>
<organism evidence="2 3">
    <name type="scientific">Anaeramoeba flamelloides</name>
    <dbReference type="NCBI Taxonomy" id="1746091"/>
    <lineage>
        <taxon>Eukaryota</taxon>
        <taxon>Metamonada</taxon>
        <taxon>Anaeramoebidae</taxon>
        <taxon>Anaeramoeba</taxon>
    </lineage>
</organism>
<feature type="compositionally biased region" description="Polar residues" evidence="1">
    <location>
        <begin position="358"/>
        <end position="368"/>
    </location>
</feature>
<dbReference type="Proteomes" id="UP001150062">
    <property type="component" value="Unassembled WGS sequence"/>
</dbReference>
<feature type="region of interest" description="Disordered" evidence="1">
    <location>
        <begin position="335"/>
        <end position="370"/>
    </location>
</feature>
<evidence type="ECO:0000256" key="1">
    <source>
        <dbReference type="SAM" id="MobiDB-lite"/>
    </source>
</evidence>
<feature type="compositionally biased region" description="Basic and acidic residues" evidence="1">
    <location>
        <begin position="335"/>
        <end position="357"/>
    </location>
</feature>
<proteinExistence type="predicted"/>
<evidence type="ECO:0000313" key="3">
    <source>
        <dbReference type="Proteomes" id="UP001150062"/>
    </source>
</evidence>
<gene>
    <name evidence="2" type="ORF">M0813_09600</name>
</gene>
<sequence>MQIKTIQKEYILQFFRSGDYQKTIIDFEDRKRKTGVLHQNCNFWLHFFGFDSCDFSRFSICWAHLLLEGLFKDGLYSIKQRLNSQISTISKKLDSLNTHIKFINLPLNPFNKPKDLTAIECLELSMVLGLCIKNSKENLIIFEWLDLFNSIVSNLYLPSRCENDELELEDFCIRFRIKHIELIDYFHLKPNLDTKDHDINMKQIADIRKKRIKNISMKYYIEKEEEKIKAVNKKKREEQKFKRFRRIEITFNSHLFKVGNFVYTFDNEYLFIREIIQNSSKDTFILVQKIKAEINKRFFYFENPRKFYLIQPDDFRNIINFIPDTWSDCLCKEDDQERDNTSNSTEKMEIEKEHDISENQSNSHQATQDLIEIDIESKETKRKRFKEANN</sequence>
<keyword evidence="3" id="KW-1185">Reference proteome</keyword>